<feature type="compositionally biased region" description="Basic and acidic residues" evidence="1">
    <location>
        <begin position="86"/>
        <end position="99"/>
    </location>
</feature>
<dbReference type="AGR" id="MGI:3704316"/>
<evidence type="ECO:0000313" key="2">
    <source>
        <dbReference type="EMBL" id="BAE21488.1"/>
    </source>
</evidence>
<dbReference type="AlphaFoldDB" id="Q3V0L6"/>
<evidence type="ECO:0000256" key="1">
    <source>
        <dbReference type="SAM" id="MobiDB-lite"/>
    </source>
</evidence>
<reference evidence="2" key="7">
    <citation type="journal article" date="2005" name="Science">
        <title>The Transcriptional Landscape of the Mammalian Genome.</title>
        <authorList>
            <consortium name="The FANTOM Consortium"/>
            <consortium name="Riken Genome Exploration Research Group and Genome Science Group (Genome Network Project Core Group)"/>
        </authorList>
    </citation>
    <scope>NUCLEOTIDE SEQUENCE</scope>
    <source>
        <strain evidence="2">C57BL/6J</strain>
        <tissue evidence="2">Testis</tissue>
    </source>
</reference>
<dbReference type="MGI" id="MGI:3704316">
    <property type="gene designation" value="Gm10638"/>
</dbReference>
<feature type="non-terminal residue" evidence="2">
    <location>
        <position position="1"/>
    </location>
</feature>
<accession>Q3V0L6</accession>
<reference evidence="2" key="2">
    <citation type="journal article" date="2000" name="Genome Res.">
        <title>Normalization and subtraction of cap-trapper-selected cDNAs to prepare full-length cDNA libraries for rapid discovery of new genes.</title>
        <authorList>
            <person name="Carninci P."/>
            <person name="Shibata Y."/>
            <person name="Hayatsu N."/>
            <person name="Sugahara Y."/>
            <person name="Shibata K."/>
            <person name="Itoh M."/>
            <person name="Konno H."/>
            <person name="Okazaki Y."/>
            <person name="Muramatsu M."/>
            <person name="Hayashizaki Y."/>
        </authorList>
    </citation>
    <scope>NUCLEOTIDE SEQUENCE</scope>
    <source>
        <strain evidence="2">C57BL/6J</strain>
        <tissue evidence="2">Testis</tissue>
    </source>
</reference>
<dbReference type="iPTMnet" id="Q3V0L6"/>
<reference evidence="2" key="3">
    <citation type="journal article" date="2000" name="Genome Res.">
        <title>RIKEN integrated sequence analysis (RISA) system--384-format sequencing pipeline with 384 multicapillary sequencer.</title>
        <authorList>
            <person name="Shibata K."/>
            <person name="Itoh M."/>
            <person name="Aizawa K."/>
            <person name="Nagaoka S."/>
            <person name="Sasaki N."/>
            <person name="Carninci P."/>
            <person name="Konno H."/>
            <person name="Akiyama J."/>
            <person name="Nishi K."/>
            <person name="Kitsunai T."/>
            <person name="Tashiro H."/>
            <person name="Itoh M."/>
            <person name="Sumi N."/>
            <person name="Ishii Y."/>
            <person name="Nakamura S."/>
            <person name="Hazama M."/>
            <person name="Nishine T."/>
            <person name="Harada A."/>
            <person name="Yamamoto R."/>
            <person name="Matsumoto H."/>
            <person name="Sakaguchi S."/>
            <person name="Ikegami T."/>
            <person name="Kashiwagi K."/>
            <person name="Fujiwake S."/>
            <person name="Inoue K."/>
            <person name="Togawa Y."/>
            <person name="Izawa M."/>
            <person name="Ohara E."/>
            <person name="Watahiki M."/>
            <person name="Yoneda Y."/>
            <person name="Ishikawa T."/>
            <person name="Ozawa K."/>
            <person name="Tanaka T."/>
            <person name="Matsuura S."/>
            <person name="Kawai J."/>
            <person name="Okazaki Y."/>
            <person name="Muramatsu M."/>
            <person name="Inoue Y."/>
            <person name="Kira A."/>
            <person name="Hayashizaki Y."/>
        </authorList>
    </citation>
    <scope>NUCLEOTIDE SEQUENCE</scope>
    <source>
        <strain evidence="2">C57BL/6J</strain>
        <tissue evidence="2">Testis</tissue>
    </source>
</reference>
<feature type="compositionally biased region" description="Basic residues" evidence="1">
    <location>
        <begin position="60"/>
        <end position="85"/>
    </location>
</feature>
<protein>
    <submittedName>
        <fullName evidence="2">Uncharacterized protein</fullName>
    </submittedName>
</protein>
<feature type="compositionally biased region" description="Low complexity" evidence="1">
    <location>
        <begin position="24"/>
        <end position="34"/>
    </location>
</feature>
<gene>
    <name evidence="3" type="primary">Gm10638</name>
    <name evidence="3" type="synonym">Siah1a</name>
</gene>
<reference evidence="2" key="1">
    <citation type="journal article" date="1999" name="Methods Enzymol.">
        <title>High-efficiency full-length cDNA cloning.</title>
        <authorList>
            <person name="Carninci P."/>
            <person name="Hayashizaki Y."/>
        </authorList>
    </citation>
    <scope>NUCLEOTIDE SEQUENCE</scope>
    <source>
        <strain evidence="2">C57BL/6J</strain>
        <tissue evidence="2">Testis</tissue>
    </source>
</reference>
<reference evidence="2" key="5">
    <citation type="journal article" date="2002" name="Nature">
        <title>Analysis of the mouse transcriptome based on functional annotation of 60,770 full-length cDNAs.</title>
        <authorList>
            <consortium name="The FANTOM Consortium and the RIKEN Genome Exploration Research Group Phase I and II Team"/>
        </authorList>
    </citation>
    <scope>NUCLEOTIDE SEQUENCE</scope>
    <source>
        <strain evidence="2">C57BL/6J</strain>
        <tissue evidence="2">Testis</tissue>
    </source>
</reference>
<feature type="region of interest" description="Disordered" evidence="1">
    <location>
        <begin position="1"/>
        <end position="152"/>
    </location>
</feature>
<feature type="compositionally biased region" description="Basic residues" evidence="1">
    <location>
        <begin position="43"/>
        <end position="53"/>
    </location>
</feature>
<dbReference type="EMBL" id="AK133050">
    <property type="protein sequence ID" value="BAE21488.1"/>
    <property type="molecule type" value="mRNA"/>
</dbReference>
<reference evidence="2" key="6">
    <citation type="submission" date="2004-03" db="EMBL/GenBank/DDBJ databases">
        <authorList>
            <person name="Arakawa T."/>
            <person name="Carninci P."/>
            <person name="Fukuda S."/>
            <person name="Hashizume W."/>
            <person name="Hayashida K."/>
            <person name="Hori F."/>
            <person name="Iida J."/>
            <person name="Imamura K."/>
            <person name="Imotani K."/>
            <person name="Itoh M."/>
            <person name="Kanagawa S."/>
            <person name="Kawai J."/>
            <person name="Kojima M."/>
            <person name="Konno H."/>
            <person name="Murata M."/>
            <person name="Nakamura M."/>
            <person name="Ninomiya N."/>
            <person name="Nishiyori H."/>
            <person name="Nomura K."/>
            <person name="Ohno M."/>
            <person name="Sakazume N."/>
            <person name="Sano H."/>
            <person name="Sasaki D."/>
            <person name="Shibata K."/>
            <person name="Shiraki T."/>
            <person name="Tagami M."/>
            <person name="Tagami Y."/>
            <person name="Waki K."/>
            <person name="Watahiki A."/>
            <person name="Muramatsu M."/>
            <person name="Hayashizaki Y."/>
        </authorList>
    </citation>
    <scope>NUCLEOTIDE SEQUENCE</scope>
    <source>
        <strain evidence="2">C57BL/6J</strain>
        <tissue evidence="2">Testis</tissue>
    </source>
</reference>
<dbReference type="PhosphoSitePlus" id="Q3V0L6"/>
<reference evidence="2" key="4">
    <citation type="journal article" date="2001" name="Nature">
        <title>Functional annotation of a full-length mouse cDNA collection.</title>
        <authorList>
            <consortium name="The RIKEN Genome Exploration Research Group Phase II Team and the FANTOM Consortium"/>
        </authorList>
    </citation>
    <scope>NUCLEOTIDE SEQUENCE</scope>
    <source>
        <strain evidence="2">C57BL/6J</strain>
        <tissue evidence="2">Testis</tissue>
    </source>
</reference>
<proteinExistence type="evidence at transcript level"/>
<feature type="compositionally biased region" description="Basic residues" evidence="1">
    <location>
        <begin position="105"/>
        <end position="121"/>
    </location>
</feature>
<organism evidence="2">
    <name type="scientific">Mus musculus</name>
    <name type="common">Mouse</name>
    <dbReference type="NCBI Taxonomy" id="10090"/>
    <lineage>
        <taxon>Eukaryota</taxon>
        <taxon>Metazoa</taxon>
        <taxon>Chordata</taxon>
        <taxon>Craniata</taxon>
        <taxon>Vertebrata</taxon>
        <taxon>Euteleostomi</taxon>
        <taxon>Mammalia</taxon>
        <taxon>Eutheria</taxon>
        <taxon>Euarchontoglires</taxon>
        <taxon>Glires</taxon>
        <taxon>Rodentia</taxon>
        <taxon>Myomorpha</taxon>
        <taxon>Muroidea</taxon>
        <taxon>Muridae</taxon>
        <taxon>Murinae</taxon>
        <taxon>Mus</taxon>
        <taxon>Mus</taxon>
    </lineage>
</organism>
<evidence type="ECO:0000313" key="3">
    <source>
        <dbReference type="MGI" id="MGI:3704316"/>
    </source>
</evidence>
<feature type="compositionally biased region" description="Basic and acidic residues" evidence="1">
    <location>
        <begin position="11"/>
        <end position="23"/>
    </location>
</feature>
<sequence>GRCRLGPPGEAETKAPRLREGTRRPSPGRGQLLPPGRPLTCGRRARRGPRPRLTRPVASCRRRHRHRHRHRRHRGPRLHLSRHRDRRDTLGRRPRERARPAARLPCRRRRRPARSRARRARPLSTTHCGGRHERERAPNPAGRGFPRPRTRRSGWRLLPALGGGWRRDASVTGAASRASPRGGCAVSGRYCGIDWVRAVLSPGPRSVAASTTPLLEEKRAAPPGRLVESWPVRSTPLSPLSHSSGKLMLGTVHPAALG</sequence>
<reference evidence="2" key="8">
    <citation type="journal article" date="2005" name="Science">
        <title>Antisense Transcription in the Mammalian Transcriptome.</title>
        <authorList>
            <consortium name="RIKEN Genome Exploration Research Group and Genome Science Group (Genome Network Project Core Group) and the FANTOM Consortium"/>
        </authorList>
    </citation>
    <scope>NUCLEOTIDE SEQUENCE</scope>
    <source>
        <strain evidence="2">C57BL/6J</strain>
        <tissue evidence="2">Testis</tissue>
    </source>
</reference>
<name>Q3V0L6_MOUSE</name>